<dbReference type="AlphaFoldDB" id="A0A3M7T4Y7"/>
<comment type="caution">
    <text evidence="1">The sequence shown here is derived from an EMBL/GenBank/DDBJ whole genome shotgun (WGS) entry which is preliminary data.</text>
</comment>
<dbReference type="Proteomes" id="UP000276133">
    <property type="component" value="Unassembled WGS sequence"/>
</dbReference>
<name>A0A3M7T4Y7_BRAPC</name>
<evidence type="ECO:0000313" key="1">
    <source>
        <dbReference type="EMBL" id="RNA43106.1"/>
    </source>
</evidence>
<reference evidence="1 2" key="1">
    <citation type="journal article" date="2018" name="Sci. Rep.">
        <title>Genomic signatures of local adaptation to the degree of environmental predictability in rotifers.</title>
        <authorList>
            <person name="Franch-Gras L."/>
            <person name="Hahn C."/>
            <person name="Garcia-Roger E.M."/>
            <person name="Carmona M.J."/>
            <person name="Serra M."/>
            <person name="Gomez A."/>
        </authorList>
    </citation>
    <scope>NUCLEOTIDE SEQUENCE [LARGE SCALE GENOMIC DNA]</scope>
    <source>
        <strain evidence="1">HYR1</strain>
    </source>
</reference>
<accession>A0A3M7T4Y7</accession>
<protein>
    <submittedName>
        <fullName evidence="1">Uncharacterized protein</fullName>
    </submittedName>
</protein>
<gene>
    <name evidence="1" type="ORF">BpHYR1_034111</name>
</gene>
<keyword evidence="2" id="KW-1185">Reference proteome</keyword>
<organism evidence="1 2">
    <name type="scientific">Brachionus plicatilis</name>
    <name type="common">Marine rotifer</name>
    <name type="synonym">Brachionus muelleri</name>
    <dbReference type="NCBI Taxonomy" id="10195"/>
    <lineage>
        <taxon>Eukaryota</taxon>
        <taxon>Metazoa</taxon>
        <taxon>Spiralia</taxon>
        <taxon>Gnathifera</taxon>
        <taxon>Rotifera</taxon>
        <taxon>Eurotatoria</taxon>
        <taxon>Monogononta</taxon>
        <taxon>Pseudotrocha</taxon>
        <taxon>Ploima</taxon>
        <taxon>Brachionidae</taxon>
        <taxon>Brachionus</taxon>
    </lineage>
</organism>
<proteinExistence type="predicted"/>
<sequence length="75" mass="9031">MKKILSKLFTQNKNFDLKYKCSENSNHCRHRLKRNGLSSLVIDLLEQKTLKWNEKNLLVILYNTQSIDRNVYEFL</sequence>
<evidence type="ECO:0000313" key="2">
    <source>
        <dbReference type="Proteomes" id="UP000276133"/>
    </source>
</evidence>
<dbReference type="EMBL" id="REGN01000275">
    <property type="protein sequence ID" value="RNA43106.1"/>
    <property type="molecule type" value="Genomic_DNA"/>
</dbReference>